<dbReference type="NCBIfam" id="TIGR01538">
    <property type="entry name" value="portal_SPP1"/>
    <property type="match status" value="1"/>
</dbReference>
<sequence>MYRTDKEELTIEEIAEFVKKHKTVAERYKELQDYYIGKHKILKAEEKANGVPNNKIVNPFPRYITDTLVGYFVGQPISYISKTDKNKLLEQLQPVFDYSDEQEENLELAKICSIKGKAYEVVYRDEQAQIRFNEIEPEEMFIIYDMKLNPSMKYAVRFYTVGEGEEKSDIIEVYDIAKVTIYKQEDDKFTVIEEQQHTFGDVPVVEYLNNKEEQGDFEQVMTLIDAYNTAQSNTLNDMEQFTDAYLVLVNLFDTNSADLKKAREDRTFLLGGDGDAKWLTKDVNDSWIENYKNRIKQDIHKFSYTPDMQDEAFGNNLSGVSIRYKILAMEQIRSNKERKFKKGLQRRIELICNSLSIQKDLDTFTEINIKFSNTLPQNVFELSQTIQNLQPILSKETLVSLLPFIENASEELQKKEAELDSEVSVSYNFGKNQQNVDNKDGDIVGEDN</sequence>
<dbReference type="InterPro" id="IPR006428">
    <property type="entry name" value="Portal_SPP1-type"/>
</dbReference>
<gene>
    <name evidence="1" type="ORF">O0R46_02175</name>
</gene>
<dbReference type="Pfam" id="PF05133">
    <property type="entry name" value="SPP1_portal"/>
    <property type="match status" value="1"/>
</dbReference>
<keyword evidence="2" id="KW-1185">Reference proteome</keyword>
<dbReference type="Proteomes" id="UP001164187">
    <property type="component" value="Chromosome"/>
</dbReference>
<dbReference type="RefSeq" id="WP_269311959.1">
    <property type="nucleotide sequence ID" value="NZ_CP114052.1"/>
</dbReference>
<evidence type="ECO:0000313" key="2">
    <source>
        <dbReference type="Proteomes" id="UP001164187"/>
    </source>
</evidence>
<dbReference type="InterPro" id="IPR021145">
    <property type="entry name" value="Portal_protein_SPP1_Gp6-like"/>
</dbReference>
<reference evidence="1" key="1">
    <citation type="submission" date="2022-12" db="EMBL/GenBank/DDBJ databases">
        <title>Peptostreptococcus.</title>
        <authorList>
            <person name="Lee S.H."/>
        </authorList>
    </citation>
    <scope>NUCLEOTIDE SEQUENCE</scope>
    <source>
        <strain evidence="1">CBA3647</strain>
    </source>
</reference>
<name>A0ABY7JPJ3_9FIRM</name>
<proteinExistence type="predicted"/>
<accession>A0ABY7JPJ3</accession>
<evidence type="ECO:0000313" key="1">
    <source>
        <dbReference type="EMBL" id="WAW15280.1"/>
    </source>
</evidence>
<protein>
    <submittedName>
        <fullName evidence="1">Phage portal protein</fullName>
    </submittedName>
</protein>
<dbReference type="EMBL" id="CP114052">
    <property type="protein sequence ID" value="WAW15280.1"/>
    <property type="molecule type" value="Genomic_DNA"/>
</dbReference>
<organism evidence="1 2">
    <name type="scientific">Peptostreptococcus equinus</name>
    <dbReference type="NCBI Taxonomy" id="3003601"/>
    <lineage>
        <taxon>Bacteria</taxon>
        <taxon>Bacillati</taxon>
        <taxon>Bacillota</taxon>
        <taxon>Clostridia</taxon>
        <taxon>Peptostreptococcales</taxon>
        <taxon>Peptostreptococcaceae</taxon>
        <taxon>Peptostreptococcus</taxon>
    </lineage>
</organism>